<sequence>MAAINVFRDDIGGFRLTLLHLDDDALSLIASQLLDAPDVADALRLSLVCKRLRTIVLSLLFRAVGWPRRNRIEFYPPSLWPFIRYVETDAGKCDFFDAFLLRRLSFLQVHWRSHHAKALNNLGNALPRLHNLTTFNYSEQKFGPSLASISCLARSSPTLTTLELNTVFFTHDALTSFSEFSGLHRLLLKQPEGTTLLTAPKSKRTLSLQCVSNLVLACRETLSYLEIPGEFCPLEAFATASTKLSSLKALVLHGYPPLDTEIPIWKIFPSMPQLSRLDLLFKLRVIGARLSRYVVMPCEAPIVPGDASVFPSHLETLSIANPMMRDRMFTNLPPSLKSLTLDFVPEWENVLSKDSLAYHRPETMLKFLNSMRKKGSASLPFLASFCMKTGWCATPEILACIRRAFPNLTFLELQGLRYVNRAEALSDMDGCVSSLSDLQSLRTIKLAMELPEDAYKDSLSAERTVGSVEQATRRWAETLALRLTNLQFLAFETRPRVGRGLGQRIQPTQLNWVWFDVRGGIAKHRHG</sequence>
<evidence type="ECO:0000313" key="2">
    <source>
        <dbReference type="Proteomes" id="UP000565441"/>
    </source>
</evidence>
<dbReference type="OrthoDB" id="2839919at2759"/>
<protein>
    <recommendedName>
        <fullName evidence="3">F-box domain-containing protein</fullName>
    </recommendedName>
</protein>
<dbReference type="EMBL" id="JAACJP010000040">
    <property type="protein sequence ID" value="KAF5373262.1"/>
    <property type="molecule type" value="Genomic_DNA"/>
</dbReference>
<comment type="caution">
    <text evidence="1">The sequence shown here is derived from an EMBL/GenBank/DDBJ whole genome shotgun (WGS) entry which is preliminary data.</text>
</comment>
<evidence type="ECO:0008006" key="3">
    <source>
        <dbReference type="Google" id="ProtNLM"/>
    </source>
</evidence>
<dbReference type="Proteomes" id="UP000565441">
    <property type="component" value="Unassembled WGS sequence"/>
</dbReference>
<proteinExistence type="predicted"/>
<dbReference type="InterPro" id="IPR032675">
    <property type="entry name" value="LRR_dom_sf"/>
</dbReference>
<organism evidence="1 2">
    <name type="scientific">Tricholomella constricta</name>
    <dbReference type="NCBI Taxonomy" id="117010"/>
    <lineage>
        <taxon>Eukaryota</taxon>
        <taxon>Fungi</taxon>
        <taxon>Dikarya</taxon>
        <taxon>Basidiomycota</taxon>
        <taxon>Agaricomycotina</taxon>
        <taxon>Agaricomycetes</taxon>
        <taxon>Agaricomycetidae</taxon>
        <taxon>Agaricales</taxon>
        <taxon>Tricholomatineae</taxon>
        <taxon>Lyophyllaceae</taxon>
        <taxon>Tricholomella</taxon>
    </lineage>
</organism>
<gene>
    <name evidence="1" type="ORF">D9615_007474</name>
</gene>
<dbReference type="Gene3D" id="3.80.10.10">
    <property type="entry name" value="Ribonuclease Inhibitor"/>
    <property type="match status" value="1"/>
</dbReference>
<accession>A0A8H5GYF2</accession>
<keyword evidence="2" id="KW-1185">Reference proteome</keyword>
<evidence type="ECO:0000313" key="1">
    <source>
        <dbReference type="EMBL" id="KAF5373262.1"/>
    </source>
</evidence>
<name>A0A8H5GYF2_9AGAR</name>
<reference evidence="1 2" key="1">
    <citation type="journal article" date="2020" name="ISME J.">
        <title>Uncovering the hidden diversity of litter-decomposition mechanisms in mushroom-forming fungi.</title>
        <authorList>
            <person name="Floudas D."/>
            <person name="Bentzer J."/>
            <person name="Ahren D."/>
            <person name="Johansson T."/>
            <person name="Persson P."/>
            <person name="Tunlid A."/>
        </authorList>
    </citation>
    <scope>NUCLEOTIDE SEQUENCE [LARGE SCALE GENOMIC DNA]</scope>
    <source>
        <strain evidence="1 2">CBS 661.87</strain>
    </source>
</reference>
<dbReference type="SUPFAM" id="SSF52047">
    <property type="entry name" value="RNI-like"/>
    <property type="match status" value="1"/>
</dbReference>
<dbReference type="AlphaFoldDB" id="A0A8H5GYF2"/>